<feature type="domain" description="Core-binding (CB)" evidence="7">
    <location>
        <begin position="92"/>
        <end position="174"/>
    </location>
</feature>
<dbReference type="InterPro" id="IPR010998">
    <property type="entry name" value="Integrase_recombinase_N"/>
</dbReference>
<reference evidence="8 9" key="1">
    <citation type="journal article" date="2013" name="Mar. Genomics">
        <title>Expression of sulfatases in Rhodopirellula baltica and the diversity of sulfatases in the genus Rhodopirellula.</title>
        <authorList>
            <person name="Wegner C.E."/>
            <person name="Richter-Heitmann T."/>
            <person name="Klindworth A."/>
            <person name="Klockow C."/>
            <person name="Richter M."/>
            <person name="Achstetter T."/>
            <person name="Glockner F.O."/>
            <person name="Harder J."/>
        </authorList>
    </citation>
    <scope>NUCLEOTIDE SEQUENCE [LARGE SCALE GENOMIC DNA]</scope>
    <source>
        <strain evidence="8 9">SM1</strain>
    </source>
</reference>
<dbReference type="InterPro" id="IPR011010">
    <property type="entry name" value="DNA_brk_join_enz"/>
</dbReference>
<keyword evidence="2" id="KW-0229">DNA integration</keyword>
<organism evidence="8 9">
    <name type="scientific">Rhodopirellula maiorica SM1</name>
    <dbReference type="NCBI Taxonomy" id="1265738"/>
    <lineage>
        <taxon>Bacteria</taxon>
        <taxon>Pseudomonadati</taxon>
        <taxon>Planctomycetota</taxon>
        <taxon>Planctomycetia</taxon>
        <taxon>Pirellulales</taxon>
        <taxon>Pirellulaceae</taxon>
        <taxon>Novipirellula</taxon>
    </lineage>
</organism>
<evidence type="ECO:0000256" key="1">
    <source>
        <dbReference type="ARBA" id="ARBA00008857"/>
    </source>
</evidence>
<dbReference type="SUPFAM" id="SSF56349">
    <property type="entry name" value="DNA breaking-rejoining enzymes"/>
    <property type="match status" value="1"/>
</dbReference>
<dbReference type="Pfam" id="PF13102">
    <property type="entry name" value="Phage_int_SAM_5"/>
    <property type="match status" value="1"/>
</dbReference>
<dbReference type="Gene3D" id="1.10.443.10">
    <property type="entry name" value="Intergrase catalytic core"/>
    <property type="match status" value="1"/>
</dbReference>
<accession>M5RH49</accession>
<keyword evidence="4" id="KW-0233">DNA recombination</keyword>
<dbReference type="EMBL" id="ANOG01000625">
    <property type="protein sequence ID" value="EMI18698.1"/>
    <property type="molecule type" value="Genomic_DNA"/>
</dbReference>
<dbReference type="GO" id="GO:0003677">
    <property type="term" value="F:DNA binding"/>
    <property type="evidence" value="ECO:0007669"/>
    <property type="project" value="UniProtKB-UniRule"/>
</dbReference>
<evidence type="ECO:0000256" key="6">
    <source>
        <dbReference type="SAM" id="MobiDB-lite"/>
    </source>
</evidence>
<dbReference type="PROSITE" id="PS51900">
    <property type="entry name" value="CB"/>
    <property type="match status" value="1"/>
</dbReference>
<keyword evidence="9" id="KW-1185">Reference proteome</keyword>
<dbReference type="Proteomes" id="UP000011991">
    <property type="component" value="Unassembled WGS sequence"/>
</dbReference>
<feature type="region of interest" description="Disordered" evidence="6">
    <location>
        <begin position="392"/>
        <end position="452"/>
    </location>
</feature>
<dbReference type="InterPro" id="IPR044068">
    <property type="entry name" value="CB"/>
</dbReference>
<proteinExistence type="inferred from homology"/>
<name>M5RH49_9BACT</name>
<evidence type="ECO:0000259" key="7">
    <source>
        <dbReference type="PROSITE" id="PS51900"/>
    </source>
</evidence>
<dbReference type="InterPro" id="IPR050090">
    <property type="entry name" value="Tyrosine_recombinase_XerCD"/>
</dbReference>
<comment type="caution">
    <text evidence="8">The sequence shown here is derived from an EMBL/GenBank/DDBJ whole genome shotgun (WGS) entry which is preliminary data.</text>
</comment>
<sequence length="452" mass="50552">MASVCNDPNGRKRIQFVNPDGDRKTIRLGKISKADANTIKYRVEGLLNAKIMGTMDRELAFWVAELDSSLRAKLERVELLEPIVAPEPEPSITLDAFLTDFILRNAPGKKPATKIVWEQVMKLLREYMPANIALNAVTTGHAKQFAKQLKERGLASTTIHKRIGFARQFFEDAVDWELIERNPFAKVKTQGTSVKANVEVSRDTISEVLAHCDTTWGTIVALSRFGGLRTPSETLSLKWGDVDWESDRMRVPECKVEHHEGRGVREVPIFPELRPYLEAAFDAACKGGSYPSPDSYVVDKQAYRDAAMRPGGWANANLRTQFLKILKLAKVEPWKRLFHSMRASRQTELEREFPTHVVCAWLGNSVAVAKRSYLLVTDDDFNKAAQKAAQLDPEVAQNAAQQVPAKSTQGATKNPPNTEETDVFSMFGGSSEMEDNGLEPMTSCMPCRRSPN</sequence>
<dbReference type="InterPro" id="IPR013762">
    <property type="entry name" value="Integrase-like_cat_sf"/>
</dbReference>
<keyword evidence="3 5" id="KW-0238">DNA-binding</keyword>
<dbReference type="GO" id="GO:0006310">
    <property type="term" value="P:DNA recombination"/>
    <property type="evidence" value="ECO:0007669"/>
    <property type="project" value="UniProtKB-KW"/>
</dbReference>
<evidence type="ECO:0000313" key="9">
    <source>
        <dbReference type="Proteomes" id="UP000011991"/>
    </source>
</evidence>
<evidence type="ECO:0000256" key="3">
    <source>
        <dbReference type="ARBA" id="ARBA00023125"/>
    </source>
</evidence>
<feature type="compositionally biased region" description="Polar residues" evidence="6">
    <location>
        <begin position="398"/>
        <end position="418"/>
    </location>
</feature>
<dbReference type="CDD" id="cd00397">
    <property type="entry name" value="DNA_BRE_C"/>
    <property type="match status" value="1"/>
</dbReference>
<evidence type="ECO:0000313" key="8">
    <source>
        <dbReference type="EMBL" id="EMI18698.1"/>
    </source>
</evidence>
<dbReference type="GO" id="GO:0015074">
    <property type="term" value="P:DNA integration"/>
    <property type="evidence" value="ECO:0007669"/>
    <property type="project" value="UniProtKB-KW"/>
</dbReference>
<evidence type="ECO:0000256" key="4">
    <source>
        <dbReference type="ARBA" id="ARBA00023172"/>
    </source>
</evidence>
<dbReference type="PANTHER" id="PTHR30349:SF41">
    <property type="entry name" value="INTEGRASE_RECOMBINASE PROTEIN MJ0367-RELATED"/>
    <property type="match status" value="1"/>
</dbReference>
<dbReference type="AlphaFoldDB" id="M5RH49"/>
<protein>
    <submittedName>
        <fullName evidence="8">Phage integrase family protein</fullName>
    </submittedName>
</protein>
<comment type="similarity">
    <text evidence="1">Belongs to the 'phage' integrase family.</text>
</comment>
<gene>
    <name evidence="8" type="ORF">RMSM_04392</name>
</gene>
<evidence type="ECO:0000256" key="5">
    <source>
        <dbReference type="PROSITE-ProRule" id="PRU01248"/>
    </source>
</evidence>
<dbReference type="PANTHER" id="PTHR30349">
    <property type="entry name" value="PHAGE INTEGRASE-RELATED"/>
    <property type="match status" value="1"/>
</dbReference>
<dbReference type="InterPro" id="IPR025269">
    <property type="entry name" value="SAM-like_dom"/>
</dbReference>
<evidence type="ECO:0000256" key="2">
    <source>
        <dbReference type="ARBA" id="ARBA00022908"/>
    </source>
</evidence>
<dbReference type="Gene3D" id="1.10.150.130">
    <property type="match status" value="1"/>
</dbReference>